<dbReference type="EMBL" id="RAXU01000011">
    <property type="protein sequence ID" value="RKG33195.1"/>
    <property type="molecule type" value="Genomic_DNA"/>
</dbReference>
<proteinExistence type="predicted"/>
<dbReference type="AlphaFoldDB" id="A0A3A8EF05"/>
<name>A0A3A8EF05_9GAMM</name>
<sequence>MAYSDYGGQISASSAISTAVITYLVWVCVIATDIAMVDLWQYRQKPFQLIYTCSIITSAIACLYLKRMF</sequence>
<feature type="transmembrane region" description="Helical" evidence="1">
    <location>
        <begin position="48"/>
        <end position="65"/>
    </location>
</feature>
<keyword evidence="3" id="KW-1185">Reference proteome</keyword>
<gene>
    <name evidence="2" type="ORF">D7V21_10235</name>
</gene>
<feature type="transmembrane region" description="Helical" evidence="1">
    <location>
        <begin position="12"/>
        <end position="36"/>
    </location>
</feature>
<organism evidence="2 3">
    <name type="scientific">Acinetobacter guerrae</name>
    <dbReference type="NCBI Taxonomy" id="1843371"/>
    <lineage>
        <taxon>Bacteria</taxon>
        <taxon>Pseudomonadati</taxon>
        <taxon>Pseudomonadota</taxon>
        <taxon>Gammaproteobacteria</taxon>
        <taxon>Moraxellales</taxon>
        <taxon>Moraxellaceae</taxon>
        <taxon>Acinetobacter</taxon>
    </lineage>
</organism>
<dbReference type="Proteomes" id="UP000269001">
    <property type="component" value="Unassembled WGS sequence"/>
</dbReference>
<comment type="caution">
    <text evidence="2">The sequence shown here is derived from an EMBL/GenBank/DDBJ whole genome shotgun (WGS) entry which is preliminary data.</text>
</comment>
<evidence type="ECO:0000313" key="2">
    <source>
        <dbReference type="EMBL" id="RKG33195.1"/>
    </source>
</evidence>
<protein>
    <submittedName>
        <fullName evidence="2">Uncharacterized protein</fullName>
    </submittedName>
</protein>
<keyword evidence="1" id="KW-0472">Membrane</keyword>
<evidence type="ECO:0000313" key="3">
    <source>
        <dbReference type="Proteomes" id="UP000269001"/>
    </source>
</evidence>
<evidence type="ECO:0000256" key="1">
    <source>
        <dbReference type="SAM" id="Phobius"/>
    </source>
</evidence>
<keyword evidence="1" id="KW-1133">Transmembrane helix</keyword>
<accession>A0A3A8EF05</accession>
<keyword evidence="1" id="KW-0812">Transmembrane</keyword>
<reference evidence="2 3" key="1">
    <citation type="submission" date="2018-09" db="EMBL/GenBank/DDBJ databases">
        <title>The draft genome of Acinetobacter spp. strains.</title>
        <authorList>
            <person name="Qin J."/>
            <person name="Feng Y."/>
            <person name="Zong Z."/>
        </authorList>
    </citation>
    <scope>NUCLEOTIDE SEQUENCE [LARGE SCALE GENOMIC DNA]</scope>
    <source>
        <strain evidence="2 3">WCHAc060096</strain>
    </source>
</reference>